<name>A0AC35U8T9_9BILA</name>
<accession>A0AC35U8T9</accession>
<proteinExistence type="predicted"/>
<reference evidence="2" key="1">
    <citation type="submission" date="2016-11" db="UniProtKB">
        <authorList>
            <consortium name="WormBaseParasite"/>
        </authorList>
    </citation>
    <scope>IDENTIFICATION</scope>
    <source>
        <strain evidence="2">KR3021</strain>
    </source>
</reference>
<dbReference type="Proteomes" id="UP000095286">
    <property type="component" value="Unplaced"/>
</dbReference>
<evidence type="ECO:0000313" key="2">
    <source>
        <dbReference type="WBParaSite" id="RSKR_0000925200.1"/>
    </source>
</evidence>
<sequence>MISSCRANSVLNNVCDLFATSQISGQTCSLICDSESAIITDYQIGNDKHVLFIKVNGTTKIFKTLHPYFHEYDPLPNDLSEDAFKMAILEKVNNQTFLDFPIAFKDHVVSTIYSSFPTTQISLADKKSIWALLQEPEFINFKILKLSRVVPNIKSTCGHFYEVQNLLPFSMKSYYMNLKSKILLHLMGTLKLFYEFLNEPLEWCDATFENLALSTEYVKRFVIMDADQLYTRAKLNKLLTAKTCQHNDDCTIKDCHSTCLNNKCSERVNENLDVFCDKMVHQLYGNFYSKNNKFLTACNNNKFNRTKRLDDLRLAWAWTIPDV</sequence>
<evidence type="ECO:0000313" key="1">
    <source>
        <dbReference type="Proteomes" id="UP000095286"/>
    </source>
</evidence>
<dbReference type="WBParaSite" id="RSKR_0000925200.1">
    <property type="protein sequence ID" value="RSKR_0000925200.1"/>
    <property type="gene ID" value="RSKR_0000925200"/>
</dbReference>
<organism evidence="1 2">
    <name type="scientific">Rhabditophanes sp. KR3021</name>
    <dbReference type="NCBI Taxonomy" id="114890"/>
    <lineage>
        <taxon>Eukaryota</taxon>
        <taxon>Metazoa</taxon>
        <taxon>Ecdysozoa</taxon>
        <taxon>Nematoda</taxon>
        <taxon>Chromadorea</taxon>
        <taxon>Rhabditida</taxon>
        <taxon>Tylenchina</taxon>
        <taxon>Panagrolaimomorpha</taxon>
        <taxon>Strongyloidoidea</taxon>
        <taxon>Alloionematidae</taxon>
        <taxon>Rhabditophanes</taxon>
    </lineage>
</organism>
<protein>
    <submittedName>
        <fullName evidence="2">PIP49_C domain-containing protein</fullName>
    </submittedName>
</protein>